<dbReference type="AlphaFoldDB" id="A0A1F5EFL6"/>
<dbReference type="STRING" id="1797469.A3F08_01055"/>
<organism evidence="2 3">
    <name type="scientific">Candidatus Berkelbacteria bacterium RIFCSPHIGHO2_12_FULL_36_9</name>
    <dbReference type="NCBI Taxonomy" id="1797469"/>
    <lineage>
        <taxon>Bacteria</taxon>
        <taxon>Candidatus Berkelbacteria</taxon>
    </lineage>
</organism>
<dbReference type="EMBL" id="MEZV01000047">
    <property type="protein sequence ID" value="OGD66004.1"/>
    <property type="molecule type" value="Genomic_DNA"/>
</dbReference>
<gene>
    <name evidence="2" type="ORF">A3F08_01055</name>
</gene>
<protein>
    <submittedName>
        <fullName evidence="2">Uncharacterized protein</fullName>
    </submittedName>
</protein>
<name>A0A1F5EFL6_9BACT</name>
<dbReference type="Proteomes" id="UP000176451">
    <property type="component" value="Unassembled WGS sequence"/>
</dbReference>
<evidence type="ECO:0000313" key="3">
    <source>
        <dbReference type="Proteomes" id="UP000176451"/>
    </source>
</evidence>
<comment type="caution">
    <text evidence="2">The sequence shown here is derived from an EMBL/GenBank/DDBJ whole genome shotgun (WGS) entry which is preliminary data.</text>
</comment>
<keyword evidence="1" id="KW-1133">Transmembrane helix</keyword>
<accession>A0A1F5EFL6</accession>
<reference evidence="2 3" key="1">
    <citation type="journal article" date="2016" name="Nat. Commun.">
        <title>Thousands of microbial genomes shed light on interconnected biogeochemical processes in an aquifer system.</title>
        <authorList>
            <person name="Anantharaman K."/>
            <person name="Brown C.T."/>
            <person name="Hug L.A."/>
            <person name="Sharon I."/>
            <person name="Castelle C.J."/>
            <person name="Probst A.J."/>
            <person name="Thomas B.C."/>
            <person name="Singh A."/>
            <person name="Wilkins M.J."/>
            <person name="Karaoz U."/>
            <person name="Brodie E.L."/>
            <person name="Williams K.H."/>
            <person name="Hubbard S.S."/>
            <person name="Banfield J.F."/>
        </authorList>
    </citation>
    <scope>NUCLEOTIDE SEQUENCE [LARGE SCALE GENOMIC DNA]</scope>
</reference>
<keyword evidence="1" id="KW-0472">Membrane</keyword>
<evidence type="ECO:0000256" key="1">
    <source>
        <dbReference type="SAM" id="Phobius"/>
    </source>
</evidence>
<evidence type="ECO:0000313" key="2">
    <source>
        <dbReference type="EMBL" id="OGD66004.1"/>
    </source>
</evidence>
<proteinExistence type="predicted"/>
<sequence length="62" mass="7404">MDDEIEVDIRSVSKYILLWIILGLIFTVVLFVVHLFTPPWQDFCKNLYYLIIKTWPQYAPKG</sequence>
<keyword evidence="1" id="KW-0812">Transmembrane</keyword>
<feature type="transmembrane region" description="Helical" evidence="1">
    <location>
        <begin position="16"/>
        <end position="36"/>
    </location>
</feature>